<proteinExistence type="predicted"/>
<evidence type="ECO:0000313" key="2">
    <source>
        <dbReference type="Proteomes" id="UP000291084"/>
    </source>
</evidence>
<dbReference type="EMBL" id="AP015041">
    <property type="protein sequence ID" value="BAT94584.1"/>
    <property type="molecule type" value="Genomic_DNA"/>
</dbReference>
<sequence length="97" mass="11055">MCAWSQVQTLLRPRRLLALFNFHLGWVHVFLDLGGLKVTLGEVKAWRVEKRFWRATKLGEKGRATLALEFLDISCKRPIGVEACCLVRKGNLRAFGS</sequence>
<organism evidence="1 2">
    <name type="scientific">Vigna angularis var. angularis</name>
    <dbReference type="NCBI Taxonomy" id="157739"/>
    <lineage>
        <taxon>Eukaryota</taxon>
        <taxon>Viridiplantae</taxon>
        <taxon>Streptophyta</taxon>
        <taxon>Embryophyta</taxon>
        <taxon>Tracheophyta</taxon>
        <taxon>Spermatophyta</taxon>
        <taxon>Magnoliopsida</taxon>
        <taxon>eudicotyledons</taxon>
        <taxon>Gunneridae</taxon>
        <taxon>Pentapetalae</taxon>
        <taxon>rosids</taxon>
        <taxon>fabids</taxon>
        <taxon>Fabales</taxon>
        <taxon>Fabaceae</taxon>
        <taxon>Papilionoideae</taxon>
        <taxon>50 kb inversion clade</taxon>
        <taxon>NPAAA clade</taxon>
        <taxon>indigoferoid/millettioid clade</taxon>
        <taxon>Phaseoleae</taxon>
        <taxon>Vigna</taxon>
    </lineage>
</organism>
<protein>
    <submittedName>
        <fullName evidence="1">Uncharacterized protein</fullName>
    </submittedName>
</protein>
<evidence type="ECO:0000313" key="1">
    <source>
        <dbReference type="EMBL" id="BAT94584.1"/>
    </source>
</evidence>
<accession>A0A0S3SP37</accession>
<reference evidence="1 2" key="1">
    <citation type="journal article" date="2015" name="Sci. Rep.">
        <title>The power of single molecule real-time sequencing technology in the de novo assembly of a eukaryotic genome.</title>
        <authorList>
            <person name="Sakai H."/>
            <person name="Naito K."/>
            <person name="Ogiso-Tanaka E."/>
            <person name="Takahashi Y."/>
            <person name="Iseki K."/>
            <person name="Muto C."/>
            <person name="Satou K."/>
            <person name="Teruya K."/>
            <person name="Shiroma A."/>
            <person name="Shimoji M."/>
            <person name="Hirano T."/>
            <person name="Itoh T."/>
            <person name="Kaga A."/>
            <person name="Tomooka N."/>
        </authorList>
    </citation>
    <scope>NUCLEOTIDE SEQUENCE [LARGE SCALE GENOMIC DNA]</scope>
    <source>
        <strain evidence="2">cv. Shumari</strain>
    </source>
</reference>
<dbReference type="AlphaFoldDB" id="A0A0S3SP37"/>
<dbReference type="Proteomes" id="UP000291084">
    <property type="component" value="Chromosome 8"/>
</dbReference>
<name>A0A0S3SP37_PHAAN</name>
<gene>
    <name evidence="1" type="primary">Vigan.08G119800</name>
    <name evidence="1" type="ORF">VIGAN_08119800</name>
</gene>
<keyword evidence="2" id="KW-1185">Reference proteome</keyword>